<comment type="subcellular location">
    <subcellularLocation>
        <location evidence="3">Cytoplasm</location>
    </subcellularLocation>
</comment>
<keyword evidence="3" id="KW-0963">Cytoplasm</keyword>
<reference evidence="7" key="1">
    <citation type="submission" date="2023-08" db="EMBL/GenBank/DDBJ databases">
        <authorList>
            <person name="Audoor S."/>
            <person name="Bilcke G."/>
        </authorList>
    </citation>
    <scope>NUCLEOTIDE SEQUENCE</scope>
</reference>
<dbReference type="InterPro" id="IPR038765">
    <property type="entry name" value="Papain-like_cys_pep_sf"/>
</dbReference>
<protein>
    <recommendedName>
        <fullName evidence="3">Ubiquitin thioesterase OTU</fullName>
        <ecNumber evidence="3">3.4.19.12</ecNumber>
    </recommendedName>
</protein>
<dbReference type="PANTHER" id="PTHR13312">
    <property type="entry name" value="HIV-INDUCED PROTEIN-7-LIKE PROTEASE"/>
    <property type="match status" value="1"/>
</dbReference>
<keyword evidence="5" id="KW-0732">Signal</keyword>
<keyword evidence="3" id="KW-0788">Thiol protease</keyword>
<keyword evidence="2 3" id="KW-0378">Hydrolase</keyword>
<dbReference type="GO" id="GO:0005829">
    <property type="term" value="C:cytosol"/>
    <property type="evidence" value="ECO:0007669"/>
    <property type="project" value="TreeGrafter"/>
</dbReference>
<dbReference type="Pfam" id="PF02338">
    <property type="entry name" value="OTU"/>
    <property type="match status" value="1"/>
</dbReference>
<gene>
    <name evidence="7" type="ORF">CYCCA115_LOCUS9810</name>
</gene>
<dbReference type="Gene3D" id="3.90.70.80">
    <property type="match status" value="1"/>
</dbReference>
<feature type="region of interest" description="Disordered" evidence="4">
    <location>
        <begin position="26"/>
        <end position="45"/>
    </location>
</feature>
<dbReference type="CDD" id="cd22744">
    <property type="entry name" value="OTU"/>
    <property type="match status" value="1"/>
</dbReference>
<dbReference type="SUPFAM" id="SSF54001">
    <property type="entry name" value="Cysteine proteinases"/>
    <property type="match status" value="1"/>
</dbReference>
<feature type="domain" description="OTU" evidence="6">
    <location>
        <begin position="86"/>
        <end position="264"/>
    </location>
</feature>
<evidence type="ECO:0000256" key="4">
    <source>
        <dbReference type="SAM" id="MobiDB-lite"/>
    </source>
</evidence>
<evidence type="ECO:0000256" key="3">
    <source>
        <dbReference type="RuleBase" id="RU367104"/>
    </source>
</evidence>
<dbReference type="EMBL" id="CAKOGP040001446">
    <property type="protein sequence ID" value="CAJ1945665.1"/>
    <property type="molecule type" value="Genomic_DNA"/>
</dbReference>
<keyword evidence="3" id="KW-0645">Protease</keyword>
<dbReference type="EC" id="3.4.19.12" evidence="3"/>
<evidence type="ECO:0000313" key="7">
    <source>
        <dbReference type="EMBL" id="CAJ1945665.1"/>
    </source>
</evidence>
<dbReference type="PANTHER" id="PTHR13312:SF0">
    <property type="entry name" value="UBIQUITIN THIOESTERASE OTU1"/>
    <property type="match status" value="1"/>
</dbReference>
<evidence type="ECO:0000313" key="8">
    <source>
        <dbReference type="Proteomes" id="UP001295423"/>
    </source>
</evidence>
<dbReference type="GO" id="GO:0036503">
    <property type="term" value="P:ERAD pathway"/>
    <property type="evidence" value="ECO:0007669"/>
    <property type="project" value="TreeGrafter"/>
</dbReference>
<dbReference type="InterPro" id="IPR003323">
    <property type="entry name" value="OTU_dom"/>
</dbReference>
<dbReference type="GO" id="GO:0005634">
    <property type="term" value="C:nucleus"/>
    <property type="evidence" value="ECO:0007669"/>
    <property type="project" value="TreeGrafter"/>
</dbReference>
<accession>A0AAD2CWW0</accession>
<organism evidence="7 8">
    <name type="scientific">Cylindrotheca closterium</name>
    <dbReference type="NCBI Taxonomy" id="2856"/>
    <lineage>
        <taxon>Eukaryota</taxon>
        <taxon>Sar</taxon>
        <taxon>Stramenopiles</taxon>
        <taxon>Ochrophyta</taxon>
        <taxon>Bacillariophyta</taxon>
        <taxon>Bacillariophyceae</taxon>
        <taxon>Bacillariophycidae</taxon>
        <taxon>Bacillariales</taxon>
        <taxon>Bacillariaceae</taxon>
        <taxon>Cylindrotheca</taxon>
    </lineage>
</organism>
<dbReference type="AlphaFoldDB" id="A0AAD2CWW0"/>
<evidence type="ECO:0000256" key="1">
    <source>
        <dbReference type="ARBA" id="ARBA00000707"/>
    </source>
</evidence>
<proteinExistence type="predicted"/>
<keyword evidence="8" id="KW-1185">Reference proteome</keyword>
<dbReference type="PROSITE" id="PS50802">
    <property type="entry name" value="OTU"/>
    <property type="match status" value="1"/>
</dbReference>
<dbReference type="Proteomes" id="UP001295423">
    <property type="component" value="Unassembled WGS sequence"/>
</dbReference>
<dbReference type="GO" id="GO:0030968">
    <property type="term" value="P:endoplasmic reticulum unfolded protein response"/>
    <property type="evidence" value="ECO:0007669"/>
    <property type="project" value="TreeGrafter"/>
</dbReference>
<name>A0AAD2CWW0_9STRA</name>
<evidence type="ECO:0000256" key="5">
    <source>
        <dbReference type="SAM" id="SignalP"/>
    </source>
</evidence>
<feature type="chain" id="PRO_5042145981" description="Ubiquitin thioesterase OTU" evidence="5">
    <location>
        <begin position="22"/>
        <end position="314"/>
    </location>
</feature>
<comment type="caution">
    <text evidence="7">The sequence shown here is derived from an EMBL/GenBank/DDBJ whole genome shotgun (WGS) entry which is preliminary data.</text>
</comment>
<evidence type="ECO:0000259" key="6">
    <source>
        <dbReference type="PROSITE" id="PS50802"/>
    </source>
</evidence>
<keyword evidence="3" id="KW-0833">Ubl conjugation pathway</keyword>
<sequence length="314" mass="35998">MRRQSLIPFSIALASLWICDASLRDSSSIPRSSHRTTEHRSYPPWNASPNIDDDGFLRQQYDRLPGDWENDFKIRKKQQREVRTPSKIRQVPGDGNCLFHSISTCYAHAMNGTQIDLRDSHNLRWLYENSASLREKAVDCLEQKRKLLFLQGHEYLKAKDLVEAAASQYGISGSEYCQLMRQDSYWGGGPEIVALCNVLQRPIHVYELFVKNKRFMLRRMACFGSPKFDRNQALHILSADSRFPDLAPGKQLTSGNHFLAMFPVEKQKKQRIRGGDVDVAEEVEEAIGSESKASLFRPSTWVSKLCKILEDTED</sequence>
<evidence type="ECO:0000256" key="2">
    <source>
        <dbReference type="ARBA" id="ARBA00022801"/>
    </source>
</evidence>
<comment type="function">
    <text evidence="3">Hydrolase that can remove conjugated ubiquitin from proteins and may therefore play an important regulatory role at the level of protein turnover by preventing degradation.</text>
</comment>
<dbReference type="GO" id="GO:0004843">
    <property type="term" value="F:cysteine-type deubiquitinase activity"/>
    <property type="evidence" value="ECO:0007669"/>
    <property type="project" value="UniProtKB-UniRule"/>
</dbReference>
<comment type="catalytic activity">
    <reaction evidence="1 3">
        <text>Thiol-dependent hydrolysis of ester, thioester, amide, peptide and isopeptide bonds formed by the C-terminal Gly of ubiquitin (a 76-residue protein attached to proteins as an intracellular targeting signal).</text>
        <dbReference type="EC" id="3.4.19.12"/>
    </reaction>
</comment>
<feature type="signal peptide" evidence="5">
    <location>
        <begin position="1"/>
        <end position="21"/>
    </location>
</feature>
<dbReference type="GO" id="GO:0016579">
    <property type="term" value="P:protein deubiquitination"/>
    <property type="evidence" value="ECO:0007669"/>
    <property type="project" value="TreeGrafter"/>
</dbReference>